<evidence type="ECO:0000313" key="1">
    <source>
        <dbReference type="EMBL" id="TQM38526.1"/>
    </source>
</evidence>
<dbReference type="AlphaFoldDB" id="A0A543FXG6"/>
<accession>A0A543FXG6</accession>
<gene>
    <name evidence="1" type="ORF">FB388_5767</name>
</gene>
<dbReference type="Proteomes" id="UP000319818">
    <property type="component" value="Unassembled WGS sequence"/>
</dbReference>
<dbReference type="EMBL" id="VFPH01000002">
    <property type="protein sequence ID" value="TQM38526.1"/>
    <property type="molecule type" value="Genomic_DNA"/>
</dbReference>
<dbReference type="OrthoDB" id="4485313at2"/>
<organism evidence="1 2">
    <name type="scientific">Pseudonocardia cypriaca</name>
    <dbReference type="NCBI Taxonomy" id="882449"/>
    <lineage>
        <taxon>Bacteria</taxon>
        <taxon>Bacillati</taxon>
        <taxon>Actinomycetota</taxon>
        <taxon>Actinomycetes</taxon>
        <taxon>Pseudonocardiales</taxon>
        <taxon>Pseudonocardiaceae</taxon>
        <taxon>Pseudonocardia</taxon>
    </lineage>
</organism>
<reference evidence="1 2" key="1">
    <citation type="submission" date="2019-06" db="EMBL/GenBank/DDBJ databases">
        <title>Sequencing the genomes of 1000 actinobacteria strains.</title>
        <authorList>
            <person name="Klenk H.-P."/>
        </authorList>
    </citation>
    <scope>NUCLEOTIDE SEQUENCE [LARGE SCALE GENOMIC DNA]</scope>
    <source>
        <strain evidence="1 2">DSM 45511</strain>
    </source>
</reference>
<dbReference type="RefSeq" id="WP_142105192.1">
    <property type="nucleotide sequence ID" value="NZ_VFPH01000002.1"/>
</dbReference>
<name>A0A543FXG6_9PSEU</name>
<comment type="caution">
    <text evidence="1">The sequence shown here is derived from an EMBL/GenBank/DDBJ whole genome shotgun (WGS) entry which is preliminary data.</text>
</comment>
<sequence>MGESFDDEYDEVVALARRARRGEFVGVLPELSTYVRSARSVPARMAAAVAVTDILVWDDLTIPLAADIAEEVLAAACDDPRWKLVRLWSPLVDVIVGAQVHHGVPARPRLIELAERAAAGRADRVVHDAMVRTLSYEVPEDGAPVRWRTHMPPYVRNKPMSQSFYDDFRAGPQAWTNGQAEQLWGLLINCQEGPEIAAGMLAAGVDPGDAYASWLWLIGQFLEEGDRAKAAWALERYLGCWHEYEVPSSVLPRQLPLYLWTRPLLDAATRSAVLSSPVGRAPAEENVEWRRLERALRTRCSLDAACVTVAVGCSVDEALRAFGADPAAPAVPRLESSDDVGGVSVLELPGAVVLVEDRGFTGSAEGAIRAASARGRAASYFWNAMGDESVMFAENGEILDGGDYLLGSETLEHPALAAIVEDIARSTDDSKLIGLLAVERFTGVRIAEPATPPLVLVHPIAN</sequence>
<proteinExistence type="predicted"/>
<evidence type="ECO:0000313" key="2">
    <source>
        <dbReference type="Proteomes" id="UP000319818"/>
    </source>
</evidence>
<protein>
    <submittedName>
        <fullName evidence="1">Uncharacterized protein</fullName>
    </submittedName>
</protein>
<keyword evidence="2" id="KW-1185">Reference proteome</keyword>